<comment type="cofactor">
    <cofactor evidence="1">
        <name>Mg(2+)</name>
        <dbReference type="ChEBI" id="CHEBI:18420"/>
    </cofactor>
</comment>
<dbReference type="Proteomes" id="UP000235589">
    <property type="component" value="Chromosome"/>
</dbReference>
<evidence type="ECO:0000256" key="2">
    <source>
        <dbReference type="ARBA" id="ARBA00022801"/>
    </source>
</evidence>
<gene>
    <name evidence="4" type="ORF">B9O19_00311</name>
</gene>
<evidence type="ECO:0000313" key="4">
    <source>
        <dbReference type="EMBL" id="AUO18495.1"/>
    </source>
</evidence>
<dbReference type="OrthoDB" id="9804442at2"/>
<protein>
    <submittedName>
        <fullName evidence="4">NUDIX hydrolase</fullName>
    </submittedName>
</protein>
<dbReference type="InterPro" id="IPR015797">
    <property type="entry name" value="NUDIX_hydrolase-like_dom_sf"/>
</dbReference>
<dbReference type="PANTHER" id="PTHR43046:SF14">
    <property type="entry name" value="MUTT_NUDIX FAMILY PROTEIN"/>
    <property type="match status" value="1"/>
</dbReference>
<dbReference type="Gene3D" id="3.90.79.10">
    <property type="entry name" value="Nucleoside Triphosphate Pyrophosphohydrolase"/>
    <property type="match status" value="1"/>
</dbReference>
<dbReference type="CDD" id="cd04688">
    <property type="entry name" value="NUDIX_Hydrolase"/>
    <property type="match status" value="1"/>
</dbReference>
<dbReference type="GO" id="GO:0016787">
    <property type="term" value="F:hydrolase activity"/>
    <property type="evidence" value="ECO:0007669"/>
    <property type="project" value="UniProtKB-KW"/>
</dbReference>
<evidence type="ECO:0000313" key="5">
    <source>
        <dbReference type="Proteomes" id="UP000235589"/>
    </source>
</evidence>
<dbReference type="InterPro" id="IPR000086">
    <property type="entry name" value="NUDIX_hydrolase_dom"/>
</dbReference>
<feature type="domain" description="Nudix hydrolase" evidence="3">
    <location>
        <begin position="7"/>
        <end position="151"/>
    </location>
</feature>
<keyword evidence="2 4" id="KW-0378">Hydrolase</keyword>
<dbReference type="GeneID" id="98061740"/>
<dbReference type="SUPFAM" id="SSF55811">
    <property type="entry name" value="Nudix"/>
    <property type="match status" value="1"/>
</dbReference>
<dbReference type="RefSeq" id="WP_102364791.1">
    <property type="nucleotide sequence ID" value="NZ_CP020991.1"/>
</dbReference>
<name>A0A2K9NZN1_9FIRM</name>
<dbReference type="PANTHER" id="PTHR43046">
    <property type="entry name" value="GDP-MANNOSE MANNOSYL HYDROLASE"/>
    <property type="match status" value="1"/>
</dbReference>
<evidence type="ECO:0000259" key="3">
    <source>
        <dbReference type="PROSITE" id="PS51462"/>
    </source>
</evidence>
<keyword evidence="5" id="KW-1185">Reference proteome</keyword>
<proteinExistence type="predicted"/>
<dbReference type="EMBL" id="CP020991">
    <property type="protein sequence ID" value="AUO18495.1"/>
    <property type="molecule type" value="Genomic_DNA"/>
</dbReference>
<dbReference type="Pfam" id="PF00293">
    <property type="entry name" value="NUDIX"/>
    <property type="match status" value="1"/>
</dbReference>
<organism evidence="4 5">
    <name type="scientific">Monoglobus pectinilyticus</name>
    <dbReference type="NCBI Taxonomy" id="1981510"/>
    <lineage>
        <taxon>Bacteria</taxon>
        <taxon>Bacillati</taxon>
        <taxon>Bacillota</taxon>
        <taxon>Clostridia</taxon>
        <taxon>Monoglobales</taxon>
        <taxon>Monoglobaceae</taxon>
        <taxon>Monoglobus</taxon>
    </lineage>
</organism>
<dbReference type="KEGG" id="mpec:B9O19_00311"/>
<accession>A0A2K9NZN1</accession>
<reference evidence="4 5" key="1">
    <citation type="submission" date="2017-04" db="EMBL/GenBank/DDBJ databases">
        <title>Monoglobus pectinilyticus 14 draft genome.</title>
        <authorList>
            <person name="Kim C."/>
            <person name="Rosendale D.I."/>
            <person name="Kelly W.J."/>
            <person name="Tannock G.W."/>
            <person name="Patchett M.L."/>
            <person name="Jordens J.Z."/>
        </authorList>
    </citation>
    <scope>NUCLEOTIDE SEQUENCE [LARGE SCALE GENOMIC DNA]</scope>
    <source>
        <strain evidence="4 5">14</strain>
    </source>
</reference>
<sequence>MKKKDILFKQDDFIFSYRAAGILVHNNKILMQKSKNDDGYSFIGGHVSSCETSEEALKREYMEELHADININNLFAIGEVFFPWKSKSCHQISLYYKVELKNLSDIQLNGTFPGYDELNGKRYDLDFCWLDLNTLNAVKVYPVELVPYIIENSNNVVHFISRQL</sequence>
<evidence type="ECO:0000256" key="1">
    <source>
        <dbReference type="ARBA" id="ARBA00001946"/>
    </source>
</evidence>
<dbReference type="PROSITE" id="PS51462">
    <property type="entry name" value="NUDIX"/>
    <property type="match status" value="1"/>
</dbReference>
<dbReference type="AlphaFoldDB" id="A0A2K9NZN1"/>